<protein>
    <recommendedName>
        <fullName evidence="9">Major facilitator superfamily (MFS) profile domain-containing protein</fullName>
    </recommendedName>
</protein>
<evidence type="ECO:0000256" key="3">
    <source>
        <dbReference type="ARBA" id="ARBA00022475"/>
    </source>
</evidence>
<feature type="transmembrane region" description="Helical" evidence="8">
    <location>
        <begin position="256"/>
        <end position="274"/>
    </location>
</feature>
<evidence type="ECO:0000256" key="8">
    <source>
        <dbReference type="SAM" id="Phobius"/>
    </source>
</evidence>
<keyword evidence="3" id="KW-1003">Cell membrane</keyword>
<dbReference type="InterPro" id="IPR001958">
    <property type="entry name" value="Tet-R_TetA/multi-R_MdtG-like"/>
</dbReference>
<sequence>MKPLDPFRALPPPARLLLAAGGVNALGSGLVAPLLVAYLHTEQGFAVSVATGAVALISVGAFIGGPLSGWVSDRCGRITAVLVALAVAAVGMVLFAVVHRPWQALLAAAVFGLGIGGNAAWNALLTGTADARQRPAVFSLNFAVMNAAIGAGGLIGGAAVHGGGLTAFRALYVADGLSFVLVALLVLVVRRSLATRQDDLEDGEEAPPGPRPPTVPVRLGGVLLVAFLLYLAGYSQLESGLSAVLVAAHGMSTADLALLFAVNTLVVVAGRALVLSAAGRRTARDALRLTALAWASFWGLTLVTWPLGQQPAAVGGLAVAMGIFAVGESFYAVGMPVLLTAVAGPRRLGSVNGLHGAATSLGYVIGPLAAGLLVDARHARTFTAAAAALCLVAALTTRLLPSTAVATSDSPGTSASDAAPAAGTGPGTPEEPSTPPVPHAPKAPDGVA</sequence>
<feature type="transmembrane region" description="Helical" evidence="8">
    <location>
        <begin position="45"/>
        <end position="67"/>
    </location>
</feature>
<dbReference type="Gene3D" id="1.20.1250.20">
    <property type="entry name" value="MFS general substrate transporter like domains"/>
    <property type="match status" value="1"/>
</dbReference>
<name>A0A101NMB5_9ACTN</name>
<keyword evidence="4 8" id="KW-0812">Transmembrane</keyword>
<dbReference type="InterPro" id="IPR036259">
    <property type="entry name" value="MFS_trans_sf"/>
</dbReference>
<evidence type="ECO:0000256" key="4">
    <source>
        <dbReference type="ARBA" id="ARBA00022692"/>
    </source>
</evidence>
<dbReference type="AlphaFoldDB" id="A0A101NMB5"/>
<evidence type="ECO:0000256" key="7">
    <source>
        <dbReference type="SAM" id="MobiDB-lite"/>
    </source>
</evidence>
<feature type="transmembrane region" description="Helical" evidence="8">
    <location>
        <begin position="137"/>
        <end position="158"/>
    </location>
</feature>
<keyword evidence="5 8" id="KW-1133">Transmembrane helix</keyword>
<dbReference type="Proteomes" id="UP000054241">
    <property type="component" value="Unassembled WGS sequence"/>
</dbReference>
<dbReference type="STRING" id="67285.AQI88_16560"/>
<reference evidence="10 11" key="1">
    <citation type="submission" date="2015-10" db="EMBL/GenBank/DDBJ databases">
        <title>Draft genome sequence of Streptomyces cellostaticus DSM 40189, type strain for the species Streptomyces cellostaticus.</title>
        <authorList>
            <person name="Ruckert C."/>
            <person name="Winkler A."/>
            <person name="Kalinowski J."/>
            <person name="Kampfer P."/>
            <person name="Glaeser S."/>
        </authorList>
    </citation>
    <scope>NUCLEOTIDE SEQUENCE [LARGE SCALE GENOMIC DNA]</scope>
    <source>
        <strain evidence="10 11">DSM 40189</strain>
    </source>
</reference>
<evidence type="ECO:0000313" key="11">
    <source>
        <dbReference type="Proteomes" id="UP000054241"/>
    </source>
</evidence>
<feature type="region of interest" description="Disordered" evidence="7">
    <location>
        <begin position="404"/>
        <end position="448"/>
    </location>
</feature>
<feature type="compositionally biased region" description="Pro residues" evidence="7">
    <location>
        <begin position="432"/>
        <end position="441"/>
    </location>
</feature>
<evidence type="ECO:0000256" key="5">
    <source>
        <dbReference type="ARBA" id="ARBA00022989"/>
    </source>
</evidence>
<dbReference type="SUPFAM" id="SSF103473">
    <property type="entry name" value="MFS general substrate transporter"/>
    <property type="match status" value="1"/>
</dbReference>
<comment type="caution">
    <text evidence="10">The sequence shown here is derived from an EMBL/GenBank/DDBJ whole genome shotgun (WGS) entry which is preliminary data.</text>
</comment>
<evidence type="ECO:0000256" key="1">
    <source>
        <dbReference type="ARBA" id="ARBA00004651"/>
    </source>
</evidence>
<gene>
    <name evidence="10" type="ORF">AQI88_16560</name>
</gene>
<evidence type="ECO:0000313" key="10">
    <source>
        <dbReference type="EMBL" id="KUM95674.1"/>
    </source>
</evidence>
<dbReference type="GO" id="GO:0005886">
    <property type="term" value="C:plasma membrane"/>
    <property type="evidence" value="ECO:0007669"/>
    <property type="project" value="UniProtKB-SubCell"/>
</dbReference>
<dbReference type="Pfam" id="PF07690">
    <property type="entry name" value="MFS_1"/>
    <property type="match status" value="1"/>
</dbReference>
<feature type="compositionally biased region" description="Low complexity" evidence="7">
    <location>
        <begin position="404"/>
        <end position="431"/>
    </location>
</feature>
<dbReference type="OrthoDB" id="5379144at2"/>
<dbReference type="InterPro" id="IPR011701">
    <property type="entry name" value="MFS"/>
</dbReference>
<dbReference type="RefSeq" id="WP_066999016.1">
    <property type="nucleotide sequence ID" value="NZ_BNDU01000006.1"/>
</dbReference>
<feature type="domain" description="Major facilitator superfamily (MFS) profile" evidence="9">
    <location>
        <begin position="13"/>
        <end position="404"/>
    </location>
</feature>
<evidence type="ECO:0000259" key="9">
    <source>
        <dbReference type="PROSITE" id="PS50850"/>
    </source>
</evidence>
<dbReference type="PRINTS" id="PR01035">
    <property type="entry name" value="TCRTETA"/>
</dbReference>
<accession>A0A101NMB5</accession>
<comment type="subcellular location">
    <subcellularLocation>
        <location evidence="1">Cell membrane</location>
        <topology evidence="1">Multi-pass membrane protein</topology>
    </subcellularLocation>
</comment>
<dbReference type="EMBL" id="LMWL01000029">
    <property type="protein sequence ID" value="KUM95674.1"/>
    <property type="molecule type" value="Genomic_DNA"/>
</dbReference>
<feature type="transmembrane region" description="Helical" evidence="8">
    <location>
        <begin position="104"/>
        <end position="125"/>
    </location>
</feature>
<dbReference type="GO" id="GO:0022857">
    <property type="term" value="F:transmembrane transporter activity"/>
    <property type="evidence" value="ECO:0007669"/>
    <property type="project" value="InterPro"/>
</dbReference>
<keyword evidence="11" id="KW-1185">Reference proteome</keyword>
<feature type="transmembrane region" description="Helical" evidence="8">
    <location>
        <begin position="354"/>
        <end position="374"/>
    </location>
</feature>
<dbReference type="PANTHER" id="PTHR23517">
    <property type="entry name" value="RESISTANCE PROTEIN MDTM, PUTATIVE-RELATED-RELATED"/>
    <property type="match status" value="1"/>
</dbReference>
<proteinExistence type="predicted"/>
<feature type="transmembrane region" description="Helical" evidence="8">
    <location>
        <begin position="16"/>
        <end position="39"/>
    </location>
</feature>
<feature type="transmembrane region" description="Helical" evidence="8">
    <location>
        <begin position="217"/>
        <end position="236"/>
    </location>
</feature>
<feature type="transmembrane region" description="Helical" evidence="8">
    <location>
        <begin position="79"/>
        <end position="98"/>
    </location>
</feature>
<feature type="transmembrane region" description="Helical" evidence="8">
    <location>
        <begin position="170"/>
        <end position="189"/>
    </location>
</feature>
<feature type="transmembrane region" description="Helical" evidence="8">
    <location>
        <begin position="317"/>
        <end position="342"/>
    </location>
</feature>
<dbReference type="InterPro" id="IPR020846">
    <property type="entry name" value="MFS_dom"/>
</dbReference>
<organism evidence="10 11">
    <name type="scientific">Streptomyces cellostaticus</name>
    <dbReference type="NCBI Taxonomy" id="67285"/>
    <lineage>
        <taxon>Bacteria</taxon>
        <taxon>Bacillati</taxon>
        <taxon>Actinomycetota</taxon>
        <taxon>Actinomycetes</taxon>
        <taxon>Kitasatosporales</taxon>
        <taxon>Streptomycetaceae</taxon>
        <taxon>Streptomyces</taxon>
    </lineage>
</organism>
<feature type="transmembrane region" description="Helical" evidence="8">
    <location>
        <begin position="286"/>
        <end position="305"/>
    </location>
</feature>
<dbReference type="InterPro" id="IPR050171">
    <property type="entry name" value="MFS_Transporters"/>
</dbReference>
<dbReference type="PANTHER" id="PTHR23517:SF2">
    <property type="entry name" value="MULTIDRUG RESISTANCE PROTEIN MDTH"/>
    <property type="match status" value="1"/>
</dbReference>
<evidence type="ECO:0000256" key="6">
    <source>
        <dbReference type="ARBA" id="ARBA00023136"/>
    </source>
</evidence>
<dbReference type="PROSITE" id="PS50850">
    <property type="entry name" value="MFS"/>
    <property type="match status" value="1"/>
</dbReference>
<keyword evidence="2" id="KW-0813">Transport</keyword>
<keyword evidence="6 8" id="KW-0472">Membrane</keyword>
<evidence type="ECO:0000256" key="2">
    <source>
        <dbReference type="ARBA" id="ARBA00022448"/>
    </source>
</evidence>